<proteinExistence type="inferred from homology"/>
<evidence type="ECO:0000256" key="8">
    <source>
        <dbReference type="ARBA" id="ARBA00023010"/>
    </source>
</evidence>
<evidence type="ECO:0000313" key="13">
    <source>
        <dbReference type="Proteomes" id="UP000316473"/>
    </source>
</evidence>
<evidence type="ECO:0000256" key="1">
    <source>
        <dbReference type="ARBA" id="ARBA00004167"/>
    </source>
</evidence>
<dbReference type="GO" id="GO:0008320">
    <property type="term" value="F:protein transmembrane transporter activity"/>
    <property type="evidence" value="ECO:0007669"/>
    <property type="project" value="UniProtKB-UniRule"/>
</dbReference>
<feature type="region of interest" description="Disordered" evidence="11">
    <location>
        <begin position="84"/>
        <end position="115"/>
    </location>
</feature>
<dbReference type="PANTHER" id="PTHR33162:SF1">
    <property type="entry name" value="SEC-INDEPENDENT PROTEIN TRANSLOCASE PROTEIN TATA, CHLOROPLASTIC"/>
    <property type="match status" value="1"/>
</dbReference>
<dbReference type="Gene3D" id="1.20.5.3310">
    <property type="match status" value="1"/>
</dbReference>
<dbReference type="PRINTS" id="PR01506">
    <property type="entry name" value="TATBPROTEIN"/>
</dbReference>
<keyword evidence="7 10" id="KW-1133">Transmembrane helix</keyword>
<evidence type="ECO:0000256" key="6">
    <source>
        <dbReference type="ARBA" id="ARBA00022927"/>
    </source>
</evidence>
<feature type="compositionally biased region" description="Polar residues" evidence="11">
    <location>
        <begin position="84"/>
        <end position="95"/>
    </location>
</feature>
<keyword evidence="9 10" id="KW-0472">Membrane</keyword>
<dbReference type="NCBIfam" id="TIGR01410">
    <property type="entry name" value="tatB"/>
    <property type="match status" value="1"/>
</dbReference>
<evidence type="ECO:0000313" key="12">
    <source>
        <dbReference type="EMBL" id="BBL35295.1"/>
    </source>
</evidence>
<dbReference type="KEGG" id="nst:Nstercoris_01558"/>
<evidence type="ECO:0000256" key="7">
    <source>
        <dbReference type="ARBA" id="ARBA00022989"/>
    </source>
</evidence>
<sequence length="115" mass="13184">MFDVSFAELVVVGIVALVVIGPEKLPAVARTAGYFIGRARRYVERVKHELREEVEFDDLRKLKNSVHEAAHSFESSIRTEINQVQREVTSHSTNSRTKKPHKTEQDTITEHDIQE</sequence>
<dbReference type="AlphaFoldDB" id="A0A4Y1YSG7"/>
<keyword evidence="13" id="KW-1185">Reference proteome</keyword>
<organism evidence="12 13">
    <name type="scientific">Nitrosomonas stercoris</name>
    <dbReference type="NCBI Taxonomy" id="1444684"/>
    <lineage>
        <taxon>Bacteria</taxon>
        <taxon>Pseudomonadati</taxon>
        <taxon>Pseudomonadota</taxon>
        <taxon>Betaproteobacteria</taxon>
        <taxon>Nitrosomonadales</taxon>
        <taxon>Nitrosomonadaceae</taxon>
        <taxon>Nitrosomonas</taxon>
    </lineage>
</organism>
<dbReference type="HAMAP" id="MF_00237">
    <property type="entry name" value="TatB"/>
    <property type="match status" value="1"/>
</dbReference>
<evidence type="ECO:0000256" key="2">
    <source>
        <dbReference type="ARBA" id="ARBA00022448"/>
    </source>
</evidence>
<feature type="compositionally biased region" description="Basic and acidic residues" evidence="11">
    <location>
        <begin position="102"/>
        <end position="115"/>
    </location>
</feature>
<accession>A0A4Y1YSG7</accession>
<evidence type="ECO:0000256" key="9">
    <source>
        <dbReference type="ARBA" id="ARBA00023136"/>
    </source>
</evidence>
<evidence type="ECO:0000256" key="4">
    <source>
        <dbReference type="ARBA" id="ARBA00022519"/>
    </source>
</evidence>
<comment type="function">
    <text evidence="10">Part of the twin-arginine translocation (Tat) system that transports large folded proteins containing a characteristic twin-arginine motif in their signal peptide across membranes. Together with TatC, TatB is part of a receptor directly interacting with Tat signal peptides. TatB may form an oligomeric binding site that transiently accommodates folded Tat precursor proteins before their translocation.</text>
</comment>
<dbReference type="PANTHER" id="PTHR33162">
    <property type="entry name" value="SEC-INDEPENDENT PROTEIN TRANSLOCASE PROTEIN TATA, CHLOROPLASTIC"/>
    <property type="match status" value="1"/>
</dbReference>
<evidence type="ECO:0000256" key="3">
    <source>
        <dbReference type="ARBA" id="ARBA00022475"/>
    </source>
</evidence>
<keyword evidence="4" id="KW-0997">Cell inner membrane</keyword>
<comment type="subunit">
    <text evidence="10">The Tat system comprises two distinct complexes: a TatABC complex, containing multiple copies of TatA, TatB and TatC subunits, and a separate TatA complex, containing only TatA subunits. Substrates initially bind to the TatABC complex, which probably triggers association of the separate TatA complex to form the active translocon.</text>
</comment>
<dbReference type="Proteomes" id="UP000316473">
    <property type="component" value="Chromosome"/>
</dbReference>
<keyword evidence="5 10" id="KW-0812">Transmembrane</keyword>
<dbReference type="EMBL" id="AP019755">
    <property type="protein sequence ID" value="BBL35295.1"/>
    <property type="molecule type" value="Genomic_DNA"/>
</dbReference>
<dbReference type="GO" id="GO:0033281">
    <property type="term" value="C:TAT protein transport complex"/>
    <property type="evidence" value="ECO:0007669"/>
    <property type="project" value="UniProtKB-UniRule"/>
</dbReference>
<dbReference type="InterPro" id="IPR003369">
    <property type="entry name" value="TatA/B/E"/>
</dbReference>
<keyword evidence="8 10" id="KW-0811">Translocation</keyword>
<comment type="similarity">
    <text evidence="10">Belongs to the TatB family.</text>
</comment>
<evidence type="ECO:0000256" key="5">
    <source>
        <dbReference type="ARBA" id="ARBA00022692"/>
    </source>
</evidence>
<keyword evidence="6 10" id="KW-0653">Protein transport</keyword>
<protein>
    <recommendedName>
        <fullName evidence="10">Sec-independent protein translocase protein TatB</fullName>
    </recommendedName>
</protein>
<keyword evidence="2 10" id="KW-0813">Transport</keyword>
<reference evidence="12 13" key="1">
    <citation type="submission" date="2019-06" db="EMBL/GenBank/DDBJ databases">
        <title>Nitrosomonas stercoris KYUHI-S whole genome shotgun sequence.</title>
        <authorList>
            <person name="Nakagawa T."/>
            <person name="Tsuchiya Y."/>
            <person name="Takahashi R."/>
        </authorList>
    </citation>
    <scope>NUCLEOTIDE SEQUENCE [LARGE SCALE GENOMIC DNA]</scope>
    <source>
        <strain evidence="12 13">KYUHI-S</strain>
    </source>
</reference>
<name>A0A4Y1YSG7_9PROT</name>
<gene>
    <name evidence="10" type="primary">tatB</name>
    <name evidence="12" type="ORF">Nstercoris_01558</name>
</gene>
<dbReference type="GO" id="GO:0043953">
    <property type="term" value="P:protein transport by the Tat complex"/>
    <property type="evidence" value="ECO:0007669"/>
    <property type="project" value="UniProtKB-UniRule"/>
</dbReference>
<dbReference type="InterPro" id="IPR018448">
    <property type="entry name" value="TatB"/>
</dbReference>
<evidence type="ECO:0000256" key="10">
    <source>
        <dbReference type="HAMAP-Rule" id="MF_00237"/>
    </source>
</evidence>
<keyword evidence="3 10" id="KW-1003">Cell membrane</keyword>
<dbReference type="Pfam" id="PF02416">
    <property type="entry name" value="TatA_B_E"/>
    <property type="match status" value="1"/>
</dbReference>
<comment type="subcellular location">
    <subcellularLocation>
        <location evidence="10">Cell membrane</location>
        <topology evidence="10">Single-pass membrane protein</topology>
    </subcellularLocation>
    <subcellularLocation>
        <location evidence="1">Membrane</location>
        <topology evidence="1">Single-pass membrane protein</topology>
    </subcellularLocation>
</comment>
<evidence type="ECO:0000256" key="11">
    <source>
        <dbReference type="SAM" id="MobiDB-lite"/>
    </source>
</evidence>